<sequence length="141" mass="15232">MGFWKDAWNTEVKNMKERFRNAKEEGTAQAESRLAGNSFHGIHVHQGRVHYEKQSVSLAGAEAFVETAGQIERRGRGFLAVGGIGVVLGRSKDNRELYLGVKGTDGAFVVSLDPDKGKQAREFAARINAMAASAGQPPSTS</sequence>
<protein>
    <submittedName>
        <fullName evidence="1">Uncharacterized protein</fullName>
    </submittedName>
</protein>
<reference evidence="1 2" key="1">
    <citation type="submission" date="2019-03" db="EMBL/GenBank/DDBJ databases">
        <title>Genomic Encyclopedia of Type Strains, Phase IV (KMG-IV): sequencing the most valuable type-strain genomes for metagenomic binning, comparative biology and taxonomic classification.</title>
        <authorList>
            <person name="Goeker M."/>
        </authorList>
    </citation>
    <scope>NUCLEOTIDE SEQUENCE [LARGE SCALE GENOMIC DNA]</scope>
    <source>
        <strain evidence="1 2">DSM 45361</strain>
    </source>
</reference>
<dbReference type="AlphaFoldDB" id="A0A4R6SJV5"/>
<dbReference type="RefSeq" id="WP_133849828.1">
    <property type="nucleotide sequence ID" value="NZ_SNXZ01000002.1"/>
</dbReference>
<accession>A0A4R6SJV5</accession>
<proteinExistence type="predicted"/>
<name>A0A4R6SJV5_LABRH</name>
<comment type="caution">
    <text evidence="1">The sequence shown here is derived from an EMBL/GenBank/DDBJ whole genome shotgun (WGS) entry which is preliminary data.</text>
</comment>
<dbReference type="OrthoDB" id="5066941at2"/>
<dbReference type="EMBL" id="SNXZ01000002">
    <property type="protein sequence ID" value="TDQ01229.1"/>
    <property type="molecule type" value="Genomic_DNA"/>
</dbReference>
<organism evidence="1 2">
    <name type="scientific">Labedaea rhizosphaerae</name>
    <dbReference type="NCBI Taxonomy" id="598644"/>
    <lineage>
        <taxon>Bacteria</taxon>
        <taxon>Bacillati</taxon>
        <taxon>Actinomycetota</taxon>
        <taxon>Actinomycetes</taxon>
        <taxon>Pseudonocardiales</taxon>
        <taxon>Pseudonocardiaceae</taxon>
        <taxon>Labedaea</taxon>
    </lineage>
</organism>
<keyword evidence="2" id="KW-1185">Reference proteome</keyword>
<dbReference type="Proteomes" id="UP000295444">
    <property type="component" value="Unassembled WGS sequence"/>
</dbReference>
<evidence type="ECO:0000313" key="2">
    <source>
        <dbReference type="Proteomes" id="UP000295444"/>
    </source>
</evidence>
<evidence type="ECO:0000313" key="1">
    <source>
        <dbReference type="EMBL" id="TDQ01229.1"/>
    </source>
</evidence>
<gene>
    <name evidence="1" type="ORF">EV186_1021097</name>
</gene>